<dbReference type="InterPro" id="IPR036390">
    <property type="entry name" value="WH_DNA-bd_sf"/>
</dbReference>
<keyword evidence="4" id="KW-0804">Transcription</keyword>
<dbReference type="GO" id="GO:0043565">
    <property type="term" value="F:sequence-specific DNA binding"/>
    <property type="evidence" value="ECO:0007669"/>
    <property type="project" value="TreeGrafter"/>
</dbReference>
<dbReference type="GO" id="GO:0006351">
    <property type="term" value="P:DNA-templated transcription"/>
    <property type="evidence" value="ECO:0007669"/>
    <property type="project" value="TreeGrafter"/>
</dbReference>
<dbReference type="GO" id="GO:0003700">
    <property type="term" value="F:DNA-binding transcription factor activity"/>
    <property type="evidence" value="ECO:0007669"/>
    <property type="project" value="InterPro"/>
</dbReference>
<dbReference type="AlphaFoldDB" id="A0A1G5QET2"/>
<evidence type="ECO:0000256" key="3">
    <source>
        <dbReference type="ARBA" id="ARBA00023125"/>
    </source>
</evidence>
<dbReference type="SUPFAM" id="SSF53850">
    <property type="entry name" value="Periplasmic binding protein-like II"/>
    <property type="match status" value="1"/>
</dbReference>
<dbReference type="PANTHER" id="PTHR30537:SF74">
    <property type="entry name" value="HTH-TYPE TRANSCRIPTIONAL REGULATOR TRPI"/>
    <property type="match status" value="1"/>
</dbReference>
<evidence type="ECO:0000256" key="1">
    <source>
        <dbReference type="ARBA" id="ARBA00009437"/>
    </source>
</evidence>
<keyword evidence="2" id="KW-0805">Transcription regulation</keyword>
<dbReference type="InterPro" id="IPR005119">
    <property type="entry name" value="LysR_subst-bd"/>
</dbReference>
<evidence type="ECO:0000256" key="2">
    <source>
        <dbReference type="ARBA" id="ARBA00023015"/>
    </source>
</evidence>
<protein>
    <submittedName>
        <fullName evidence="6">LysR substrate binding domain-containing protein</fullName>
    </submittedName>
</protein>
<dbReference type="InterPro" id="IPR058163">
    <property type="entry name" value="LysR-type_TF_proteobact-type"/>
</dbReference>
<dbReference type="Pfam" id="PF03466">
    <property type="entry name" value="LysR_substrate"/>
    <property type="match status" value="1"/>
</dbReference>
<proteinExistence type="inferred from homology"/>
<dbReference type="Gene3D" id="3.40.190.10">
    <property type="entry name" value="Periplasmic binding protein-like II"/>
    <property type="match status" value="2"/>
</dbReference>
<dbReference type="Gene3D" id="1.10.10.10">
    <property type="entry name" value="Winged helix-like DNA-binding domain superfamily/Winged helix DNA-binding domain"/>
    <property type="match status" value="1"/>
</dbReference>
<dbReference type="PANTHER" id="PTHR30537">
    <property type="entry name" value="HTH-TYPE TRANSCRIPTIONAL REGULATOR"/>
    <property type="match status" value="1"/>
</dbReference>
<gene>
    <name evidence="6" type="ORF">SAMN04488118_10477</name>
</gene>
<keyword evidence="7" id="KW-1185">Reference proteome</keyword>
<dbReference type="InterPro" id="IPR036388">
    <property type="entry name" value="WH-like_DNA-bd_sf"/>
</dbReference>
<dbReference type="STRING" id="1156985.SAMN04488118_10477"/>
<name>A0A1G5QET2_9RHOB</name>
<organism evidence="6 7">
    <name type="scientific">Epibacterium ulvae</name>
    <dbReference type="NCBI Taxonomy" id="1156985"/>
    <lineage>
        <taxon>Bacteria</taxon>
        <taxon>Pseudomonadati</taxon>
        <taxon>Pseudomonadota</taxon>
        <taxon>Alphaproteobacteria</taxon>
        <taxon>Rhodobacterales</taxon>
        <taxon>Roseobacteraceae</taxon>
        <taxon>Epibacterium</taxon>
    </lineage>
</organism>
<sequence length="317" mass="36232">MRFVFLLLFRTAKHIKNDMSSRKYNLPSLSPLVAFEAAARLQGFARAAEELNTSQPAVSRHIRNLEIRYGTELFYRDKSPICLTPKGSQFYTSVVQSLEALQTAVQSLRQVEERVTIVCSHSVSHLLLMPLYATLRQKMGRDVELRIMTVEYNLLQAAVETGADIVFQYSAEPPERKHVVVCDEEIKPVGSAEIVEQAQRALEGRCDPPMLLKLQKENYGWMDWDDWSSAHPEYNGWQVSEEFDSYVYLLQAAVSGQGLGLGWRRFVDDYLNRGDLIELPVSWHSKNTKLFARLTRYGAQNALAEKCLALLENLQRK</sequence>
<keyword evidence="3" id="KW-0238">DNA-binding</keyword>
<dbReference type="PROSITE" id="PS50931">
    <property type="entry name" value="HTH_LYSR"/>
    <property type="match status" value="1"/>
</dbReference>
<evidence type="ECO:0000313" key="6">
    <source>
        <dbReference type="EMBL" id="SCZ60395.1"/>
    </source>
</evidence>
<accession>A0A1G5QET2</accession>
<dbReference type="InterPro" id="IPR000847">
    <property type="entry name" value="LysR_HTH_N"/>
</dbReference>
<dbReference type="EMBL" id="FMWG01000004">
    <property type="protein sequence ID" value="SCZ60395.1"/>
    <property type="molecule type" value="Genomic_DNA"/>
</dbReference>
<evidence type="ECO:0000256" key="4">
    <source>
        <dbReference type="ARBA" id="ARBA00023163"/>
    </source>
</evidence>
<dbReference type="PRINTS" id="PR00039">
    <property type="entry name" value="HTHLYSR"/>
</dbReference>
<comment type="similarity">
    <text evidence="1">Belongs to the LysR transcriptional regulatory family.</text>
</comment>
<evidence type="ECO:0000313" key="7">
    <source>
        <dbReference type="Proteomes" id="UP000198767"/>
    </source>
</evidence>
<evidence type="ECO:0000259" key="5">
    <source>
        <dbReference type="PROSITE" id="PS50931"/>
    </source>
</evidence>
<dbReference type="Proteomes" id="UP000198767">
    <property type="component" value="Unassembled WGS sequence"/>
</dbReference>
<dbReference type="SUPFAM" id="SSF46785">
    <property type="entry name" value="Winged helix' DNA-binding domain"/>
    <property type="match status" value="1"/>
</dbReference>
<dbReference type="Pfam" id="PF00126">
    <property type="entry name" value="HTH_1"/>
    <property type="match status" value="1"/>
</dbReference>
<feature type="domain" description="HTH lysR-type" evidence="5">
    <location>
        <begin position="27"/>
        <end position="84"/>
    </location>
</feature>
<reference evidence="6 7" key="1">
    <citation type="submission" date="2016-10" db="EMBL/GenBank/DDBJ databases">
        <authorList>
            <person name="de Groot N.N."/>
        </authorList>
    </citation>
    <scope>NUCLEOTIDE SEQUENCE [LARGE SCALE GENOMIC DNA]</scope>
    <source>
        <strain evidence="6 7">U95</strain>
    </source>
</reference>